<sequence>MIPFWNRKELLVTYDMEKQAKVRDRLNAEGIDYKVKVVTPDASMRARFASYTIKQYEYKIYVNKKDYEAARYLLSDLR</sequence>
<dbReference type="RefSeq" id="WP_283231613.1">
    <property type="nucleotide sequence ID" value="NZ_JASGBQ010000026.1"/>
</dbReference>
<name>A0AAP4BC01_9FIRM</name>
<dbReference type="Proteomes" id="UP001300383">
    <property type="component" value="Unassembled WGS sequence"/>
</dbReference>
<gene>
    <name evidence="1" type="ORF">QJ036_12075</name>
</gene>
<dbReference type="EMBL" id="JASGBQ010000026">
    <property type="protein sequence ID" value="MDI9243185.1"/>
    <property type="molecule type" value="Genomic_DNA"/>
</dbReference>
<comment type="caution">
    <text evidence="1">The sequence shown here is derived from an EMBL/GenBank/DDBJ whole genome shotgun (WGS) entry which is preliminary data.</text>
</comment>
<evidence type="ECO:0008006" key="3">
    <source>
        <dbReference type="Google" id="ProtNLM"/>
    </source>
</evidence>
<keyword evidence="2" id="KW-1185">Reference proteome</keyword>
<reference evidence="1 2" key="1">
    <citation type="submission" date="2023-05" db="EMBL/GenBank/DDBJ databases">
        <title>[ruminococcus] sp. nov., isolated from a pig farm feces dump.</title>
        <authorList>
            <person name="Chang Y.-H."/>
        </authorList>
    </citation>
    <scope>NUCLEOTIDE SEQUENCE [LARGE SCALE GENOMIC DNA]</scope>
    <source>
        <strain evidence="1 2">YH-rum2234</strain>
    </source>
</reference>
<organism evidence="1 2">
    <name type="scientific">Fusibacillus kribbianus</name>
    <dbReference type="NCBI Taxonomy" id="3044208"/>
    <lineage>
        <taxon>Bacteria</taxon>
        <taxon>Bacillati</taxon>
        <taxon>Bacillota</taxon>
        <taxon>Clostridia</taxon>
        <taxon>Lachnospirales</taxon>
        <taxon>Lachnospiraceae</taxon>
        <taxon>Fusibacillus</taxon>
    </lineage>
</organism>
<accession>A0AAP4BC01</accession>
<dbReference type="AlphaFoldDB" id="A0AAP4BC01"/>
<evidence type="ECO:0000313" key="2">
    <source>
        <dbReference type="Proteomes" id="UP001300383"/>
    </source>
</evidence>
<protein>
    <recommendedName>
        <fullName evidence="3">DUF2007 domain-containing protein</fullName>
    </recommendedName>
</protein>
<proteinExistence type="predicted"/>
<evidence type="ECO:0000313" key="1">
    <source>
        <dbReference type="EMBL" id="MDI9243185.1"/>
    </source>
</evidence>